<feature type="domain" description="Chitin-binding type-2" evidence="7">
    <location>
        <begin position="96"/>
        <end position="146"/>
    </location>
</feature>
<dbReference type="EMBL" id="AP029265">
    <property type="protein sequence ID" value="BFF98304.1"/>
    <property type="molecule type" value="Genomic_DNA"/>
</dbReference>
<feature type="domain" description="Chitin-binding type-2" evidence="7">
    <location>
        <begin position="282"/>
        <end position="338"/>
    </location>
</feature>
<proteinExistence type="predicted"/>
<protein>
    <submittedName>
        <fullName evidence="8">Peritrophin-48</fullName>
    </submittedName>
</protein>
<sequence>MGGSIANAKLDIDWREFSLALIIECQCNLGSDCHKSDDVIRLVEDIKGCPESNQCRIRYSKRNKRLIQMENRSMLILLLLAVSVASGSASHDPRIAALCRLSTAWRLLPDERHCGRFYVCTGDAEDAYQEFSCPLHYRFSAEQGICVPGACSEVTSSCNASTSAERIPSDCTRYRRCTPAGAYSVARCVSGSYFDTGRRACLPVAVTAAHQCSCLLPDHATVANPSDCETYYRCESGEAVLVQCPAGQYFESSVGSCLPDTTGICFERPTFPPFLTDHALALDECISTGSRLAPHSRDCGRYYVCADKRVLEMRCPRGQYFDAVHHYCALDLASECQRPESEAKTLEGTETAAIAKKPPPPPEREVAASYDKFSSKFVSF</sequence>
<dbReference type="InterPro" id="IPR002557">
    <property type="entry name" value="Chitin-bd_dom"/>
</dbReference>
<dbReference type="InterPro" id="IPR036508">
    <property type="entry name" value="Chitin-bd_dom_sf"/>
</dbReference>
<evidence type="ECO:0000256" key="3">
    <source>
        <dbReference type="ARBA" id="ARBA00022737"/>
    </source>
</evidence>
<organism evidence="8 9">
    <name type="scientific">Drosophila madeirensis</name>
    <name type="common">Fruit fly</name>
    <dbReference type="NCBI Taxonomy" id="30013"/>
    <lineage>
        <taxon>Eukaryota</taxon>
        <taxon>Metazoa</taxon>
        <taxon>Ecdysozoa</taxon>
        <taxon>Arthropoda</taxon>
        <taxon>Hexapoda</taxon>
        <taxon>Insecta</taxon>
        <taxon>Pterygota</taxon>
        <taxon>Neoptera</taxon>
        <taxon>Endopterygota</taxon>
        <taxon>Diptera</taxon>
        <taxon>Brachycera</taxon>
        <taxon>Muscomorpha</taxon>
        <taxon>Ephydroidea</taxon>
        <taxon>Drosophilidae</taxon>
        <taxon>Drosophila</taxon>
        <taxon>Sophophora</taxon>
    </lineage>
</organism>
<evidence type="ECO:0000256" key="6">
    <source>
        <dbReference type="SAM" id="MobiDB-lite"/>
    </source>
</evidence>
<accession>A0AAU9FRN2</accession>
<dbReference type="SUPFAM" id="SSF57625">
    <property type="entry name" value="Invertebrate chitin-binding proteins"/>
    <property type="match status" value="3"/>
</dbReference>
<gene>
    <name evidence="8" type="ORF">DMAD_06495</name>
</gene>
<evidence type="ECO:0000256" key="1">
    <source>
        <dbReference type="ARBA" id="ARBA00022669"/>
    </source>
</evidence>
<dbReference type="PANTHER" id="PTHR23301">
    <property type="entry name" value="CHITIN BINDING PERITROPHIN-A"/>
    <property type="match status" value="1"/>
</dbReference>
<feature type="domain" description="Chitin-binding type-2" evidence="7">
    <location>
        <begin position="211"/>
        <end position="267"/>
    </location>
</feature>
<evidence type="ECO:0000256" key="4">
    <source>
        <dbReference type="ARBA" id="ARBA00023157"/>
    </source>
</evidence>
<evidence type="ECO:0000256" key="2">
    <source>
        <dbReference type="ARBA" id="ARBA00022729"/>
    </source>
</evidence>
<dbReference type="AlphaFoldDB" id="A0AAU9FRN2"/>
<dbReference type="PROSITE" id="PS50940">
    <property type="entry name" value="CHIT_BIND_II"/>
    <property type="match status" value="4"/>
</dbReference>
<dbReference type="GO" id="GO:0008061">
    <property type="term" value="F:chitin binding"/>
    <property type="evidence" value="ECO:0007669"/>
    <property type="project" value="UniProtKB-KW"/>
</dbReference>
<evidence type="ECO:0000313" key="9">
    <source>
        <dbReference type="Proteomes" id="UP001500889"/>
    </source>
</evidence>
<dbReference type="InterPro" id="IPR051940">
    <property type="entry name" value="Chitin_bind-dev_reg"/>
</dbReference>
<keyword evidence="3" id="KW-0677">Repeat</keyword>
<feature type="region of interest" description="Disordered" evidence="6">
    <location>
        <begin position="341"/>
        <end position="367"/>
    </location>
</feature>
<keyword evidence="9" id="KW-1185">Reference proteome</keyword>
<keyword evidence="2" id="KW-0732">Signal</keyword>
<dbReference type="Gene3D" id="2.170.140.10">
    <property type="entry name" value="Chitin binding domain"/>
    <property type="match status" value="2"/>
</dbReference>
<keyword evidence="4" id="KW-1015">Disulfide bond</keyword>
<evidence type="ECO:0000256" key="5">
    <source>
        <dbReference type="ARBA" id="ARBA00023180"/>
    </source>
</evidence>
<reference evidence="8 9" key="1">
    <citation type="submission" date="2024-02" db="EMBL/GenBank/DDBJ databases">
        <title>A chromosome-level genome assembly of Drosophila madeirensis, a fruit fly species endemic to Madeira island.</title>
        <authorList>
            <person name="Tomihara K."/>
            <person name="Llopart A."/>
            <person name="Yamamoto D."/>
        </authorList>
    </citation>
    <scope>NUCLEOTIDE SEQUENCE [LARGE SCALE GENOMIC DNA]</scope>
    <source>
        <strain evidence="8 9">RF1</strain>
    </source>
</reference>
<name>A0AAU9FRN2_DROMD</name>
<feature type="domain" description="Chitin-binding type-2" evidence="7">
    <location>
        <begin position="155"/>
        <end position="201"/>
    </location>
</feature>
<dbReference type="Proteomes" id="UP001500889">
    <property type="component" value="Chromosome J"/>
</dbReference>
<keyword evidence="5" id="KW-0325">Glycoprotein</keyword>
<dbReference type="SMART" id="SM00494">
    <property type="entry name" value="ChtBD2"/>
    <property type="match status" value="3"/>
</dbReference>
<evidence type="ECO:0000313" key="8">
    <source>
        <dbReference type="EMBL" id="BFF98304.1"/>
    </source>
</evidence>
<keyword evidence="1" id="KW-0147">Chitin-binding</keyword>
<evidence type="ECO:0000259" key="7">
    <source>
        <dbReference type="PROSITE" id="PS50940"/>
    </source>
</evidence>
<dbReference type="GO" id="GO:0005576">
    <property type="term" value="C:extracellular region"/>
    <property type="evidence" value="ECO:0007669"/>
    <property type="project" value="InterPro"/>
</dbReference>
<dbReference type="Pfam" id="PF01607">
    <property type="entry name" value="CBM_14"/>
    <property type="match status" value="2"/>
</dbReference>
<dbReference type="PANTHER" id="PTHR23301:SF0">
    <property type="entry name" value="CHITIN-BINDING TYPE-2 DOMAIN-CONTAINING PROTEIN-RELATED"/>
    <property type="match status" value="1"/>
</dbReference>